<comment type="similarity">
    <text evidence="1 9">Belongs to the lysophospholipase family.</text>
</comment>
<sequence>MPWCIMHGLLTAMTQAFASRGFRQQWGHLRTCGPDSTPDISIVCTVLRLAVCCWPYCSVALPLDDALSYSNRVSVVEAEATTSRPTDDGGRRYEGDHVPYSPWIVIRAWYESALGVSCPSTPLVRPATGLNTDEAKYFKSRQPKAAAALAAYLAKQHSGFSTASQPSVAFTSSGGGDRALLATAGVVQALDGRDGSFSTSGIFQGLTYEGGLSGGAWFLSSLSGNNWPTISNLRDGLWESAFAASLLLPANIMNLDMYPELVADVVAKDAAGFDATIVDPWGRLLSYQLLYGANGGQETRLSSLTSYSNFTSFNVPYPIMTALGVDKSSQGQCAPTLSATQYEFSPYEYGSWDQGVSAFASTKYMGSDLTNGVPTRSGRCTQHYDNLGYVLGTSSDIFTFACAPLMPSNSSNAYLANFLQGVLSGGNKRPEFQDLFGVYPNPFYHYSRSTTVQNEKLITMADGGLASQNVPIWPFIQPARTIDVLIANDNSADTVDNFPNGTQIRQTYLNAQAAGLTKMPYIPDVPEFISKGLAKRATFFGCNEPDTTFIIYLPNVAYTFPSNQTTNKIQYSVSETNGMINNGNLVATQNGDAGWGLCFACGIKARETNLPKECAACFTKYCYTR</sequence>
<gene>
    <name evidence="11" type="ORF">SEPMUDRAFT_162989</name>
</gene>
<reference evidence="11 12" key="1">
    <citation type="journal article" date="2012" name="PLoS Pathog.">
        <title>Diverse lifestyles and strategies of plant pathogenesis encoded in the genomes of eighteen Dothideomycetes fungi.</title>
        <authorList>
            <person name="Ohm R.A."/>
            <person name="Feau N."/>
            <person name="Henrissat B."/>
            <person name="Schoch C.L."/>
            <person name="Horwitz B.A."/>
            <person name="Barry K.W."/>
            <person name="Condon B.J."/>
            <person name="Copeland A.C."/>
            <person name="Dhillon B."/>
            <person name="Glaser F."/>
            <person name="Hesse C.N."/>
            <person name="Kosti I."/>
            <person name="LaButti K."/>
            <person name="Lindquist E.A."/>
            <person name="Lucas S."/>
            <person name="Salamov A.A."/>
            <person name="Bradshaw R.E."/>
            <person name="Ciuffetti L."/>
            <person name="Hamelin R.C."/>
            <person name="Kema G.H.J."/>
            <person name="Lawrence C."/>
            <person name="Scott J.A."/>
            <person name="Spatafora J.W."/>
            <person name="Turgeon B.G."/>
            <person name="de Wit P.J.G.M."/>
            <person name="Zhong S."/>
            <person name="Goodwin S.B."/>
            <person name="Grigoriev I.V."/>
        </authorList>
    </citation>
    <scope>NUCLEOTIDE SEQUENCE [LARGE SCALE GENOMIC DNA]</scope>
    <source>
        <strain evidence="11 12">SO2202</strain>
    </source>
</reference>
<evidence type="ECO:0000256" key="5">
    <source>
        <dbReference type="ARBA" id="ARBA00022963"/>
    </source>
</evidence>
<feature type="signal peptide" evidence="9">
    <location>
        <begin position="1"/>
        <end position="18"/>
    </location>
</feature>
<dbReference type="OrthoDB" id="4084751at2759"/>
<proteinExistence type="inferred from homology"/>
<dbReference type="AlphaFoldDB" id="M3D5P9"/>
<evidence type="ECO:0000256" key="6">
    <source>
        <dbReference type="ARBA" id="ARBA00023098"/>
    </source>
</evidence>
<dbReference type="PANTHER" id="PTHR10728">
    <property type="entry name" value="CYTOSOLIC PHOSPHOLIPASE A2"/>
    <property type="match status" value="1"/>
</dbReference>
<dbReference type="OMA" id="YEFHPYE"/>
<dbReference type="GO" id="GO:0004623">
    <property type="term" value="F:phospholipase A2 activity"/>
    <property type="evidence" value="ECO:0007669"/>
    <property type="project" value="TreeGrafter"/>
</dbReference>
<dbReference type="Gene3D" id="3.40.1090.10">
    <property type="entry name" value="Cytosolic phospholipase A2 catalytic domain"/>
    <property type="match status" value="1"/>
</dbReference>
<dbReference type="GeneID" id="27905163"/>
<dbReference type="InterPro" id="IPR016035">
    <property type="entry name" value="Acyl_Trfase/lysoPLipase"/>
</dbReference>
<evidence type="ECO:0000256" key="9">
    <source>
        <dbReference type="RuleBase" id="RU362103"/>
    </source>
</evidence>
<keyword evidence="7" id="KW-0325">Glycoprotein</keyword>
<dbReference type="InterPro" id="IPR002642">
    <property type="entry name" value="LysoPLipase_cat_dom"/>
</dbReference>
<evidence type="ECO:0000256" key="4">
    <source>
        <dbReference type="ARBA" id="ARBA00022801"/>
    </source>
</evidence>
<dbReference type="PROSITE" id="PS51210">
    <property type="entry name" value="PLA2C"/>
    <property type="match status" value="1"/>
</dbReference>
<dbReference type="GO" id="GO:0005783">
    <property type="term" value="C:endoplasmic reticulum"/>
    <property type="evidence" value="ECO:0007669"/>
    <property type="project" value="TreeGrafter"/>
</dbReference>
<evidence type="ECO:0000256" key="1">
    <source>
        <dbReference type="ARBA" id="ARBA00008780"/>
    </source>
</evidence>
<feature type="domain" description="PLA2c" evidence="10">
    <location>
        <begin position="117"/>
        <end position="625"/>
    </location>
</feature>
<dbReference type="HOGENOM" id="CLU_014602_0_1_1"/>
<dbReference type="GO" id="GO:0005829">
    <property type="term" value="C:cytosol"/>
    <property type="evidence" value="ECO:0007669"/>
    <property type="project" value="TreeGrafter"/>
</dbReference>
<organism evidence="11 12">
    <name type="scientific">Sphaerulina musiva (strain SO2202)</name>
    <name type="common">Poplar stem canker fungus</name>
    <name type="synonym">Septoria musiva</name>
    <dbReference type="NCBI Taxonomy" id="692275"/>
    <lineage>
        <taxon>Eukaryota</taxon>
        <taxon>Fungi</taxon>
        <taxon>Dikarya</taxon>
        <taxon>Ascomycota</taxon>
        <taxon>Pezizomycotina</taxon>
        <taxon>Dothideomycetes</taxon>
        <taxon>Dothideomycetidae</taxon>
        <taxon>Mycosphaerellales</taxon>
        <taxon>Mycosphaerellaceae</taxon>
        <taxon>Sphaerulina</taxon>
    </lineage>
</organism>
<dbReference type="PANTHER" id="PTHR10728:SF33">
    <property type="entry name" value="LYSOPHOSPHOLIPASE 1-RELATED"/>
    <property type="match status" value="1"/>
</dbReference>
<evidence type="ECO:0000256" key="8">
    <source>
        <dbReference type="PROSITE-ProRule" id="PRU00555"/>
    </source>
</evidence>
<keyword evidence="6 8" id="KW-0443">Lipid metabolism</keyword>
<feature type="chain" id="PRO_5005140311" description="Lysophospholipase" evidence="9">
    <location>
        <begin position="19"/>
        <end position="625"/>
    </location>
</feature>
<dbReference type="STRING" id="692275.M3D5P9"/>
<evidence type="ECO:0000256" key="2">
    <source>
        <dbReference type="ARBA" id="ARBA00013274"/>
    </source>
</evidence>
<dbReference type="EC" id="3.1.1.5" evidence="2 9"/>
<evidence type="ECO:0000256" key="7">
    <source>
        <dbReference type="ARBA" id="ARBA00023180"/>
    </source>
</evidence>
<protein>
    <recommendedName>
        <fullName evidence="2 9">Lysophospholipase</fullName>
        <ecNumber evidence="2 9">3.1.1.5</ecNumber>
    </recommendedName>
</protein>
<dbReference type="eggNOG" id="KOG1325">
    <property type="taxonomic scope" value="Eukaryota"/>
</dbReference>
<keyword evidence="3 9" id="KW-0732">Signal</keyword>
<accession>M3D5P9</accession>
<keyword evidence="4 8" id="KW-0378">Hydrolase</keyword>
<evidence type="ECO:0000313" key="12">
    <source>
        <dbReference type="Proteomes" id="UP000016931"/>
    </source>
</evidence>
<evidence type="ECO:0000259" key="10">
    <source>
        <dbReference type="PROSITE" id="PS51210"/>
    </source>
</evidence>
<evidence type="ECO:0000256" key="3">
    <source>
        <dbReference type="ARBA" id="ARBA00022729"/>
    </source>
</evidence>
<dbReference type="SUPFAM" id="SSF52151">
    <property type="entry name" value="FabD/lysophospholipase-like"/>
    <property type="match status" value="1"/>
</dbReference>
<name>M3D5P9_SPHMS</name>
<evidence type="ECO:0000313" key="11">
    <source>
        <dbReference type="EMBL" id="EMF13209.1"/>
    </source>
</evidence>
<comment type="catalytic activity">
    <reaction evidence="9">
        <text>a 1-acyl-sn-glycero-3-phosphocholine + H2O = sn-glycerol 3-phosphocholine + a fatty acid + H(+)</text>
        <dbReference type="Rhea" id="RHEA:15177"/>
        <dbReference type="ChEBI" id="CHEBI:15377"/>
        <dbReference type="ChEBI" id="CHEBI:15378"/>
        <dbReference type="ChEBI" id="CHEBI:16870"/>
        <dbReference type="ChEBI" id="CHEBI:28868"/>
        <dbReference type="ChEBI" id="CHEBI:58168"/>
        <dbReference type="EC" id="3.1.1.5"/>
    </reaction>
</comment>
<dbReference type="EMBL" id="KB456263">
    <property type="protein sequence ID" value="EMF13209.1"/>
    <property type="molecule type" value="Genomic_DNA"/>
</dbReference>
<dbReference type="RefSeq" id="XP_016761330.1">
    <property type="nucleotide sequence ID" value="XM_016908026.1"/>
</dbReference>
<dbReference type="Pfam" id="PF01735">
    <property type="entry name" value="PLA2_B"/>
    <property type="match status" value="1"/>
</dbReference>
<dbReference type="GO" id="GO:0046475">
    <property type="term" value="P:glycerophospholipid catabolic process"/>
    <property type="evidence" value="ECO:0007669"/>
    <property type="project" value="TreeGrafter"/>
</dbReference>
<dbReference type="GO" id="GO:0004622">
    <property type="term" value="F:phosphatidylcholine lysophospholipase activity"/>
    <property type="evidence" value="ECO:0007669"/>
    <property type="project" value="UniProtKB-EC"/>
</dbReference>
<dbReference type="SMART" id="SM00022">
    <property type="entry name" value="PLAc"/>
    <property type="match status" value="1"/>
</dbReference>
<keyword evidence="5 8" id="KW-0442">Lipid degradation</keyword>
<dbReference type="Proteomes" id="UP000016931">
    <property type="component" value="Unassembled WGS sequence"/>
</dbReference>
<keyword evidence="12" id="KW-1185">Reference proteome</keyword>